<feature type="region of interest" description="Disordered" evidence="1">
    <location>
        <begin position="92"/>
        <end position="117"/>
    </location>
</feature>
<comment type="caution">
    <text evidence="2">The sequence shown here is derived from an EMBL/GenBank/DDBJ whole genome shotgun (WGS) entry which is preliminary data.</text>
</comment>
<feature type="region of interest" description="Disordered" evidence="1">
    <location>
        <begin position="269"/>
        <end position="304"/>
    </location>
</feature>
<dbReference type="EMBL" id="BFEA01000339">
    <property type="protein sequence ID" value="GBG80190.1"/>
    <property type="molecule type" value="Genomic_DNA"/>
</dbReference>
<proteinExistence type="predicted"/>
<reference evidence="2 3" key="1">
    <citation type="journal article" date="2018" name="Cell">
        <title>The Chara Genome: Secondary Complexity and Implications for Plant Terrestrialization.</title>
        <authorList>
            <person name="Nishiyama T."/>
            <person name="Sakayama H."/>
            <person name="Vries J.D."/>
            <person name="Buschmann H."/>
            <person name="Saint-Marcoux D."/>
            <person name="Ullrich K.K."/>
            <person name="Haas F.B."/>
            <person name="Vanderstraeten L."/>
            <person name="Becker D."/>
            <person name="Lang D."/>
            <person name="Vosolsobe S."/>
            <person name="Rombauts S."/>
            <person name="Wilhelmsson P.K.I."/>
            <person name="Janitza P."/>
            <person name="Kern R."/>
            <person name="Heyl A."/>
            <person name="Rumpler F."/>
            <person name="Villalobos L.I.A.C."/>
            <person name="Clay J.M."/>
            <person name="Skokan R."/>
            <person name="Toyoda A."/>
            <person name="Suzuki Y."/>
            <person name="Kagoshima H."/>
            <person name="Schijlen E."/>
            <person name="Tajeshwar N."/>
            <person name="Catarino B."/>
            <person name="Hetherington A.J."/>
            <person name="Saltykova A."/>
            <person name="Bonnot C."/>
            <person name="Breuninger H."/>
            <person name="Symeonidi A."/>
            <person name="Radhakrishnan G.V."/>
            <person name="Van Nieuwerburgh F."/>
            <person name="Deforce D."/>
            <person name="Chang C."/>
            <person name="Karol K.G."/>
            <person name="Hedrich R."/>
            <person name="Ulvskov P."/>
            <person name="Glockner G."/>
            <person name="Delwiche C.F."/>
            <person name="Petrasek J."/>
            <person name="Van de Peer Y."/>
            <person name="Friml J."/>
            <person name="Beilby M."/>
            <person name="Dolan L."/>
            <person name="Kohara Y."/>
            <person name="Sugano S."/>
            <person name="Fujiyama A."/>
            <person name="Delaux P.-M."/>
            <person name="Quint M."/>
            <person name="TheiBen G."/>
            <person name="Hagemann M."/>
            <person name="Harholt J."/>
            <person name="Dunand C."/>
            <person name="Zachgo S."/>
            <person name="Langdale J."/>
            <person name="Maumus F."/>
            <person name="Straeten D.V.D."/>
            <person name="Gould S.B."/>
            <person name="Rensing S.A."/>
        </authorList>
    </citation>
    <scope>NUCLEOTIDE SEQUENCE [LARGE SCALE GENOMIC DNA]</scope>
    <source>
        <strain evidence="2 3">S276</strain>
    </source>
</reference>
<dbReference type="AlphaFoldDB" id="A0A388LD14"/>
<feature type="compositionally biased region" description="Polar residues" evidence="1">
    <location>
        <begin position="345"/>
        <end position="355"/>
    </location>
</feature>
<evidence type="ECO:0000313" key="3">
    <source>
        <dbReference type="Proteomes" id="UP000265515"/>
    </source>
</evidence>
<evidence type="ECO:0000313" key="2">
    <source>
        <dbReference type="EMBL" id="GBG80190.1"/>
    </source>
</evidence>
<organism evidence="2 3">
    <name type="scientific">Chara braunii</name>
    <name type="common">Braun's stonewort</name>
    <dbReference type="NCBI Taxonomy" id="69332"/>
    <lineage>
        <taxon>Eukaryota</taxon>
        <taxon>Viridiplantae</taxon>
        <taxon>Streptophyta</taxon>
        <taxon>Charophyceae</taxon>
        <taxon>Charales</taxon>
        <taxon>Characeae</taxon>
        <taxon>Chara</taxon>
    </lineage>
</organism>
<evidence type="ECO:0000256" key="1">
    <source>
        <dbReference type="SAM" id="MobiDB-lite"/>
    </source>
</evidence>
<protein>
    <submittedName>
        <fullName evidence="2">Uncharacterized protein</fullName>
    </submittedName>
</protein>
<sequence length="429" mass="45123">MPSGMDSCYYSSLPSVQSLRTPVPHAAETSCESRSPDVAITPSKRGHPAHRADGMPRRRARHLAVPSSNMNVVRRLRLDDIINDAVDLPSNAGTGPPYGSVEPSIRVNSSPASDTGDRCAPMDMLPPPSCEGSGGGGGHVARLSDVDLPVGEDTAAGAAIIGELIADRTPHFGPVHTFSQSGTSCSTIAMAALSRERIVIAYNQRDTSGRVIPLLRVGLVRGKHVTFTNATQIGGSGLDGFALAGLSPDMFVLAYRNLRSKEVKVSMGNLEITSPPKRTRSGAMPSTENDRGGEQHGGADEMDLSTISNYEDYYPGEEADAEGGEGNQNHAVNIADRSAEGGAQSEKSGTQSFRISQRKAGMMRNDGRTRSDSTESLLLLQGHDSDDSSLRLSLGDGSTVTGSAQSLTYLSVTSLTPARAVVAFADNAE</sequence>
<gene>
    <name evidence="2" type="ORF">CBR_g30556</name>
</gene>
<keyword evidence="3" id="KW-1185">Reference proteome</keyword>
<name>A0A388LD14_CHABU</name>
<feature type="region of interest" description="Disordered" evidence="1">
    <location>
        <begin position="338"/>
        <end position="373"/>
    </location>
</feature>
<feature type="compositionally biased region" description="Basic and acidic residues" evidence="1">
    <location>
        <begin position="288"/>
        <end position="299"/>
    </location>
</feature>
<accession>A0A388LD14</accession>
<dbReference type="Proteomes" id="UP000265515">
    <property type="component" value="Unassembled WGS sequence"/>
</dbReference>
<dbReference type="Gramene" id="GBG80190">
    <property type="protein sequence ID" value="GBG80190"/>
    <property type="gene ID" value="CBR_g30556"/>
</dbReference>
<feature type="region of interest" description="Disordered" evidence="1">
    <location>
        <begin position="18"/>
        <end position="57"/>
    </location>
</feature>